<evidence type="ECO:0000256" key="2">
    <source>
        <dbReference type="ARBA" id="ARBA00022737"/>
    </source>
</evidence>
<keyword evidence="5" id="KW-1185">Reference proteome</keyword>
<reference evidence="4" key="1">
    <citation type="submission" date="2021-02" db="EMBL/GenBank/DDBJ databases">
        <authorList>
            <person name="Nowell W R."/>
        </authorList>
    </citation>
    <scope>NUCLEOTIDE SEQUENCE</scope>
</reference>
<keyword evidence="1" id="KW-0732">Signal</keyword>
<dbReference type="InterPro" id="IPR013517">
    <property type="entry name" value="FG-GAP"/>
</dbReference>
<dbReference type="InterPro" id="IPR013519">
    <property type="entry name" value="Int_alpha_beta-p"/>
</dbReference>
<dbReference type="Pfam" id="PF13517">
    <property type="entry name" value="FG-GAP_3"/>
    <property type="match status" value="12"/>
</dbReference>
<dbReference type="Gene3D" id="2.130.10.130">
    <property type="entry name" value="Integrin alpha, N-terminal"/>
    <property type="match status" value="6"/>
</dbReference>
<evidence type="ECO:0000313" key="4">
    <source>
        <dbReference type="EMBL" id="CAF1209254.1"/>
    </source>
</evidence>
<dbReference type="EMBL" id="CAJNOR010001848">
    <property type="protein sequence ID" value="CAF1209254.1"/>
    <property type="molecule type" value="Genomic_DNA"/>
</dbReference>
<dbReference type="PANTHER" id="PTHR46580:SF4">
    <property type="entry name" value="ATP_GTP-BINDING PROTEIN"/>
    <property type="match status" value="1"/>
</dbReference>
<gene>
    <name evidence="4" type="ORF">XAT740_LOCUS24101</name>
</gene>
<evidence type="ECO:0000256" key="3">
    <source>
        <dbReference type="ARBA" id="ARBA00023180"/>
    </source>
</evidence>
<protein>
    <submittedName>
        <fullName evidence="4">Uncharacterized protein</fullName>
    </submittedName>
</protein>
<dbReference type="Proteomes" id="UP000663828">
    <property type="component" value="Unassembled WGS sequence"/>
</dbReference>
<accession>A0A814X0G6</accession>
<dbReference type="SUPFAM" id="SSF69318">
    <property type="entry name" value="Integrin alpha N-terminal domain"/>
    <property type="match status" value="5"/>
</dbReference>
<proteinExistence type="predicted"/>
<dbReference type="InterPro" id="IPR028994">
    <property type="entry name" value="Integrin_alpha_N"/>
</dbReference>
<comment type="caution">
    <text evidence="4">The sequence shown here is derived from an EMBL/GenBank/DDBJ whole genome shotgun (WGS) entry which is preliminary data.</text>
</comment>
<keyword evidence="3" id="KW-0325">Glycoprotein</keyword>
<dbReference type="PANTHER" id="PTHR46580">
    <property type="entry name" value="SENSOR KINASE-RELATED"/>
    <property type="match status" value="1"/>
</dbReference>
<evidence type="ECO:0000313" key="5">
    <source>
        <dbReference type="Proteomes" id="UP000663828"/>
    </source>
</evidence>
<dbReference type="SMART" id="SM00191">
    <property type="entry name" value="Int_alpha"/>
    <property type="match status" value="8"/>
</dbReference>
<organism evidence="4 5">
    <name type="scientific">Adineta ricciae</name>
    <name type="common">Rotifer</name>
    <dbReference type="NCBI Taxonomy" id="249248"/>
    <lineage>
        <taxon>Eukaryota</taxon>
        <taxon>Metazoa</taxon>
        <taxon>Spiralia</taxon>
        <taxon>Gnathifera</taxon>
        <taxon>Rotifera</taxon>
        <taxon>Eurotatoria</taxon>
        <taxon>Bdelloidea</taxon>
        <taxon>Adinetida</taxon>
        <taxon>Adinetidae</taxon>
        <taxon>Adineta</taxon>
    </lineage>
</organism>
<dbReference type="Gene3D" id="2.30.30.100">
    <property type="match status" value="4"/>
</dbReference>
<name>A0A814X0G6_ADIRI</name>
<keyword evidence="2" id="KW-0677">Repeat</keyword>
<sequence>MTIGILIIYYKTPSLSIKICQLSFERKAKSEMQYNSRTRAVSVADFNKDNHLDLAVVNYGSDNIGIFFGKGDGTFENQITYSTTKGSLPYAITVFDFNSDTYLDIAIANFGINSISLLFGYSNMTFGYPIIYSLGSSRPIAISYGDFNNDLKIDLACVNYGTNDIGILLGNNDDGTFLSVLRYPTGYDSEPKSLAIADLNNDTYLDIIVANFGTNNIGIFYGYGNGNFAHMKIYSTGSYSKPYFVSVGDFNGDKQFDIAVINYALDNIGIFFGSSDNITFSNQIKLSTGQNSNPHSLVIADFNHDHFQDIAVANTGTDSIGLFFGWGNGSFTDQVTYTTGVNTGVQFINIGDFNEDTRIDIVVANNATNNVGVFLGIRTADFRSINTFPTNSGPYSLATGDLNHDGHSDIVVANYYAFTISIHFGNGDGSFTDYITYSTESESYPVDITLNDLNNDSNLDIIVVNYNQNNVGIFYGYGNGSVANQITISTGSQSYPNAARVGDFNNDKKLDIVTVNHGTYTISILLNYGNNSFSNPTTYNTQNEPISLAIGDFNNDNNSDIVVANLNSDSVSVYLGKGDGTFNEQRIFSTTENTLPIFVTVGDFNNDNKLDIITANYNRRTTALLLGNNDGTFQDPSLKWVGDTSQPTCLFVADFNNDSYLDVAVANYIGNNVLILIGLNGSFTGDSVYSTDASGPYYILADDFNEDGRLDLVTANPADDTIGIFFGYDAGKFQRINEFSTSYGSLPSSLTIGDFNNDNQADIAISNYGSNNFGVFFGYGNNTFTLDKIYFTNFQSQPIMIVSSDLNNDAILDLATVNVGSDSIGIFLGNRNGSFQNQKLFSTGSGSKPQSLSVADLNNDNQSDLVVANYGTNNIGILLRYNILSFTAMNFYPRSTTNTYRSITSADLNNDHQIDIVSANYYGNNIQIFFGHGDGLLTDPISYSTGSGSYPTSVAISDFNNDQHLDIVVTNFNTDNIGIFYNYGNGSFKNQLIYSTNSQSYPIFVTAGDFNRDNQSDIIVANYYAHNIGIFYNYGNGSFKNQIIYSTNTGSYPRCIAISDFNNDNYPDVVVANSGLNNIGIFLNNGNETFTDQITYSFSQGINPYFVNIGDFNHDNNMDIIACYLDTGYFAIYLGFGNGSFSKPKLRNAGSSTDYLSISVGDFNRDNRLDFAITNRYNNFVSFWLGYGNGEFSSPTRIYHSSFYNPNFVYATDLNNDGQLDVVIFDDYRIYTFLGLSTEGFLDVMTLSTGNGSLPQSVNVADFDNDGLNDIVVANFGLDNIGIFYGIGYGFFTNQTTYSTGDLSKPRSVAVGDVNNDNRIDIVIALYGTSNIGILLNNENGSFGPLITYLTELRFVPYSITVGDVNNDEQLDIITANYGSNSVILLFGKGNGTFVNQTEVFLGYGARPVFVTVGDINQDHWLDVLVTNYGTGNIDIIGKTC</sequence>
<evidence type="ECO:0000256" key="1">
    <source>
        <dbReference type="ARBA" id="ARBA00022729"/>
    </source>
</evidence>